<dbReference type="AlphaFoldDB" id="A0A2A2IEF8"/>
<evidence type="ECO:0000313" key="3">
    <source>
        <dbReference type="Proteomes" id="UP000218887"/>
    </source>
</evidence>
<dbReference type="Proteomes" id="UP000218887">
    <property type="component" value="Unassembled WGS sequence"/>
</dbReference>
<protein>
    <recommendedName>
        <fullName evidence="4">Negative regulator of sigma-X activity</fullName>
    </recommendedName>
</protein>
<name>A0A2A2IEF8_9BACI</name>
<dbReference type="EMBL" id="NPOA01000007">
    <property type="protein sequence ID" value="PAV29525.1"/>
    <property type="molecule type" value="Genomic_DNA"/>
</dbReference>
<evidence type="ECO:0000313" key="2">
    <source>
        <dbReference type="EMBL" id="PAV29525.1"/>
    </source>
</evidence>
<keyword evidence="1" id="KW-1133">Transmembrane helix</keyword>
<keyword evidence="3" id="KW-1185">Reference proteome</keyword>
<organism evidence="2 3">
    <name type="scientific">Virgibacillus profundi</name>
    <dbReference type="NCBI Taxonomy" id="2024555"/>
    <lineage>
        <taxon>Bacteria</taxon>
        <taxon>Bacillati</taxon>
        <taxon>Bacillota</taxon>
        <taxon>Bacilli</taxon>
        <taxon>Bacillales</taxon>
        <taxon>Bacillaceae</taxon>
        <taxon>Virgibacillus</taxon>
    </lineage>
</organism>
<reference evidence="2 3" key="1">
    <citation type="submission" date="2017-08" db="EMBL/GenBank/DDBJ databases">
        <title>Virgibacillus indicus sp. nov. and Virgibacillus profoundi sp. nov, two moderately halophilic bacteria isolated from marine sediment by using the Microfluidic Streak Plate.</title>
        <authorList>
            <person name="Xu B."/>
            <person name="Hu B."/>
            <person name="Wang J."/>
            <person name="Zhu Y."/>
            <person name="Huang L."/>
            <person name="Du W."/>
            <person name="Huang Y."/>
        </authorList>
    </citation>
    <scope>NUCLEOTIDE SEQUENCE [LARGE SCALE GENOMIC DNA]</scope>
    <source>
        <strain evidence="2 3">IO3-P3-H5</strain>
    </source>
</reference>
<proteinExistence type="predicted"/>
<gene>
    <name evidence="2" type="ORF">CIL05_11725</name>
</gene>
<feature type="transmembrane region" description="Helical" evidence="1">
    <location>
        <begin position="49"/>
        <end position="70"/>
    </location>
</feature>
<evidence type="ECO:0000256" key="1">
    <source>
        <dbReference type="SAM" id="Phobius"/>
    </source>
</evidence>
<dbReference type="RefSeq" id="WP_095655728.1">
    <property type="nucleotide sequence ID" value="NZ_NPOA01000007.1"/>
</dbReference>
<evidence type="ECO:0008006" key="4">
    <source>
        <dbReference type="Google" id="ProtNLM"/>
    </source>
</evidence>
<keyword evidence="1" id="KW-0812">Transmembrane</keyword>
<comment type="caution">
    <text evidence="2">The sequence shown here is derived from an EMBL/GenBank/DDBJ whole genome shotgun (WGS) entry which is preliminary data.</text>
</comment>
<sequence>MKHNDDQELIEKLKNMPKIQDTQDKDSLYQHISSGLNPKQKQPKRNNKLVPVLGTLMAAILLLIMLPSFLNTNMFETQNENSTADRAFDDANLNNKAEESLSGQEESSDMQDAESEIMMMSEPLDSYVIDGSVNNEVIAHGAIADSQQQFVIPLTFVVPESEDIDTFYSEMEHYLHVQEWGVSDYLFKNVSFKLEKENNQVVVDLPADFSVGEGSATASIFEKSLTTMFKQEGIDKAVFNTENDQGLDLGPFGLIDELPLSKEQNASYKIYHEEDAVRSFLIPIPNEGEMMIDDALMAMKTDDKDFNVSQTIPDNINMTTDSTEQELTVTFSDESSLMNNQDTLTMIEAILMTAKSYGYDSVSFQNSNLEKIGSYLLTESIPVPVGANPINSIE</sequence>
<keyword evidence="1" id="KW-0472">Membrane</keyword>
<dbReference type="OrthoDB" id="2965336at2"/>
<accession>A0A2A2IEF8</accession>